<protein>
    <submittedName>
        <fullName evidence="1">Uncharacterized protein</fullName>
    </submittedName>
</protein>
<organism evidence="1 2">
    <name type="scientific">Caerostris extrusa</name>
    <name type="common">Bark spider</name>
    <name type="synonym">Caerostris bankana</name>
    <dbReference type="NCBI Taxonomy" id="172846"/>
    <lineage>
        <taxon>Eukaryota</taxon>
        <taxon>Metazoa</taxon>
        <taxon>Ecdysozoa</taxon>
        <taxon>Arthropoda</taxon>
        <taxon>Chelicerata</taxon>
        <taxon>Arachnida</taxon>
        <taxon>Araneae</taxon>
        <taxon>Araneomorphae</taxon>
        <taxon>Entelegynae</taxon>
        <taxon>Araneoidea</taxon>
        <taxon>Araneidae</taxon>
        <taxon>Caerostris</taxon>
    </lineage>
</organism>
<sequence length="94" mass="10687">MRVRVPFLSLDSGACLRGPFRSLRFRIFPSRPIHPIHPWIVNPTPVLGVPIDQPSAPMSLTWPMWTTTPHFSPFKKIDDLVDISINTVIKCLLV</sequence>
<dbReference type="EMBL" id="BPLR01008346">
    <property type="protein sequence ID" value="GIY24064.1"/>
    <property type="molecule type" value="Genomic_DNA"/>
</dbReference>
<comment type="caution">
    <text evidence="1">The sequence shown here is derived from an EMBL/GenBank/DDBJ whole genome shotgun (WGS) entry which is preliminary data.</text>
</comment>
<name>A0AAV4RR98_CAEEX</name>
<gene>
    <name evidence="1" type="ORF">CEXT_785121</name>
</gene>
<dbReference type="Proteomes" id="UP001054945">
    <property type="component" value="Unassembled WGS sequence"/>
</dbReference>
<evidence type="ECO:0000313" key="1">
    <source>
        <dbReference type="EMBL" id="GIY24064.1"/>
    </source>
</evidence>
<accession>A0AAV4RR98</accession>
<reference evidence="1 2" key="1">
    <citation type="submission" date="2021-06" db="EMBL/GenBank/DDBJ databases">
        <title>Caerostris extrusa draft genome.</title>
        <authorList>
            <person name="Kono N."/>
            <person name="Arakawa K."/>
        </authorList>
    </citation>
    <scope>NUCLEOTIDE SEQUENCE [LARGE SCALE GENOMIC DNA]</scope>
</reference>
<proteinExistence type="predicted"/>
<keyword evidence="2" id="KW-1185">Reference proteome</keyword>
<evidence type="ECO:0000313" key="2">
    <source>
        <dbReference type="Proteomes" id="UP001054945"/>
    </source>
</evidence>
<dbReference type="AlphaFoldDB" id="A0AAV4RR98"/>